<sequence length="345" mass="37153">MSSVAAKLTSLLDSYIASLQESKTLAWFSIAFAVLGFVKYLSFGLKFTTLLAQLTIIPGRSLKKYGAKKGAWAIVTGASDGIGKEYALQLAKAGFNLVLVSRTQSKLSTLATDISTKYTNSSIKTLAIDFSSATDADYDALKALVGGLEIGVLVNNVGQSHSIPVPFAVVDEQELKDIVTINDLATLRVTRIVLPQMLAAKRGLVLTMGSFGGYFPTPYLSVYSGSKAFLQHWSAALAKEVEGTGVDVEFVLSYLVTSAMSKIRRTSALIPSPKSFVASTLSSIGLARGASTVRYTSTPYWSHALFQFVVDATVGAWSNIVAQSNLKMHVQIRKRALKKAEREKK</sequence>
<evidence type="ECO:0000313" key="13">
    <source>
        <dbReference type="EMBL" id="KAK7202405.1"/>
    </source>
</evidence>
<dbReference type="PANTHER" id="PTHR43086:SF2">
    <property type="entry name" value="HYDROXYSTEROID DEHYDROGENASE-LIKE PROTEIN 1"/>
    <property type="match status" value="1"/>
</dbReference>
<evidence type="ECO:0000256" key="12">
    <source>
        <dbReference type="SAM" id="Phobius"/>
    </source>
</evidence>
<dbReference type="PRINTS" id="PR00081">
    <property type="entry name" value="GDHRDH"/>
</dbReference>
<dbReference type="PROSITE" id="PS00061">
    <property type="entry name" value="ADH_SHORT"/>
    <property type="match status" value="1"/>
</dbReference>
<keyword evidence="6" id="KW-0521">NADP</keyword>
<accession>A0ABR1EXS0</accession>
<reference evidence="13 14" key="1">
    <citation type="submission" date="2024-03" db="EMBL/GenBank/DDBJ databases">
        <title>Genome-scale model development and genomic sequencing of the oleaginous clade Lipomyces.</title>
        <authorList>
            <consortium name="Lawrence Berkeley National Laboratory"/>
            <person name="Czajka J.J."/>
            <person name="Han Y."/>
            <person name="Kim J."/>
            <person name="Mondo S.J."/>
            <person name="Hofstad B.A."/>
            <person name="Robles A."/>
            <person name="Haridas S."/>
            <person name="Riley R."/>
            <person name="LaButti K."/>
            <person name="Pangilinan J."/>
            <person name="Andreopoulos W."/>
            <person name="Lipzen A."/>
            <person name="Yan J."/>
            <person name="Wang M."/>
            <person name="Ng V."/>
            <person name="Grigoriev I.V."/>
            <person name="Spatafora J.W."/>
            <person name="Magnuson J.K."/>
            <person name="Baker S.E."/>
            <person name="Pomraning K.R."/>
        </authorList>
    </citation>
    <scope>NUCLEOTIDE SEQUENCE [LARGE SCALE GENOMIC DNA]</scope>
    <source>
        <strain evidence="13 14">Phaff 52-87</strain>
    </source>
</reference>
<name>A0ABR1EXS0_9ASCO</name>
<proteinExistence type="inferred from homology"/>
<organism evidence="13 14">
    <name type="scientific">Myxozyma melibiosi</name>
    <dbReference type="NCBI Taxonomy" id="54550"/>
    <lineage>
        <taxon>Eukaryota</taxon>
        <taxon>Fungi</taxon>
        <taxon>Dikarya</taxon>
        <taxon>Ascomycota</taxon>
        <taxon>Saccharomycotina</taxon>
        <taxon>Lipomycetes</taxon>
        <taxon>Lipomycetales</taxon>
        <taxon>Lipomycetaceae</taxon>
        <taxon>Myxozyma</taxon>
    </lineage>
</organism>
<dbReference type="EMBL" id="JBBJBU010000018">
    <property type="protein sequence ID" value="KAK7202405.1"/>
    <property type="molecule type" value="Genomic_DNA"/>
</dbReference>
<dbReference type="Proteomes" id="UP001498771">
    <property type="component" value="Unassembled WGS sequence"/>
</dbReference>
<evidence type="ECO:0000256" key="6">
    <source>
        <dbReference type="ARBA" id="ARBA00022857"/>
    </source>
</evidence>
<evidence type="ECO:0000256" key="8">
    <source>
        <dbReference type="ARBA" id="ARBA00023002"/>
    </source>
</evidence>
<keyword evidence="2" id="KW-0444">Lipid biosynthesis</keyword>
<dbReference type="PANTHER" id="PTHR43086">
    <property type="entry name" value="VERY-LONG-CHAIN 3-OXOOACYL-COA REDUCTASE"/>
    <property type="match status" value="1"/>
</dbReference>
<keyword evidence="7 12" id="KW-1133">Transmembrane helix</keyword>
<keyword evidence="5" id="KW-0276">Fatty acid metabolism</keyword>
<evidence type="ECO:0000256" key="1">
    <source>
        <dbReference type="ARBA" id="ARBA00005194"/>
    </source>
</evidence>
<dbReference type="RefSeq" id="XP_064765438.1">
    <property type="nucleotide sequence ID" value="XM_064910721.1"/>
</dbReference>
<dbReference type="InterPro" id="IPR027533">
    <property type="entry name" value="3_ketoreductase_fungal"/>
</dbReference>
<keyword evidence="9" id="KW-0443">Lipid metabolism</keyword>
<evidence type="ECO:0000256" key="10">
    <source>
        <dbReference type="ARBA" id="ARBA00023136"/>
    </source>
</evidence>
<dbReference type="Pfam" id="PF00106">
    <property type="entry name" value="adh_short"/>
    <property type="match status" value="1"/>
</dbReference>
<evidence type="ECO:0000256" key="7">
    <source>
        <dbReference type="ARBA" id="ARBA00022989"/>
    </source>
</evidence>
<comment type="pathway">
    <text evidence="1">Lipid metabolism; fatty acid biosynthesis.</text>
</comment>
<evidence type="ECO:0000256" key="3">
    <source>
        <dbReference type="ARBA" id="ARBA00022692"/>
    </source>
</evidence>
<dbReference type="InterPro" id="IPR020904">
    <property type="entry name" value="Sc_DH/Rdtase_CS"/>
</dbReference>
<keyword evidence="14" id="KW-1185">Reference proteome</keyword>
<dbReference type="SUPFAM" id="SSF51735">
    <property type="entry name" value="NAD(P)-binding Rossmann-fold domains"/>
    <property type="match status" value="1"/>
</dbReference>
<evidence type="ECO:0000256" key="11">
    <source>
        <dbReference type="ARBA" id="ARBA00023160"/>
    </source>
</evidence>
<evidence type="ECO:0000256" key="9">
    <source>
        <dbReference type="ARBA" id="ARBA00023098"/>
    </source>
</evidence>
<dbReference type="InterPro" id="IPR002347">
    <property type="entry name" value="SDR_fam"/>
</dbReference>
<comment type="caution">
    <text evidence="13">The sequence shown here is derived from an EMBL/GenBank/DDBJ whole genome shotgun (WGS) entry which is preliminary data.</text>
</comment>
<keyword evidence="8" id="KW-0560">Oxidoreductase</keyword>
<keyword evidence="11" id="KW-0275">Fatty acid biosynthesis</keyword>
<keyword evidence="4" id="KW-0256">Endoplasmic reticulum</keyword>
<evidence type="ECO:0000256" key="5">
    <source>
        <dbReference type="ARBA" id="ARBA00022832"/>
    </source>
</evidence>
<keyword evidence="10 12" id="KW-0472">Membrane</keyword>
<feature type="non-terminal residue" evidence="13">
    <location>
        <position position="345"/>
    </location>
</feature>
<dbReference type="PIRSF" id="PIRSF000126">
    <property type="entry name" value="11-beta-HSD1"/>
    <property type="match status" value="1"/>
</dbReference>
<protein>
    <submittedName>
        <fullName evidence="13">3-ketoacyl-CoA reductase</fullName>
    </submittedName>
</protein>
<evidence type="ECO:0000256" key="2">
    <source>
        <dbReference type="ARBA" id="ARBA00022516"/>
    </source>
</evidence>
<dbReference type="CDD" id="cd05356">
    <property type="entry name" value="17beta-HSD1_like_SDR_c"/>
    <property type="match status" value="1"/>
</dbReference>
<evidence type="ECO:0000313" key="14">
    <source>
        <dbReference type="Proteomes" id="UP001498771"/>
    </source>
</evidence>
<feature type="transmembrane region" description="Helical" evidence="12">
    <location>
        <begin position="25"/>
        <end position="43"/>
    </location>
</feature>
<dbReference type="HAMAP" id="MF_03107">
    <property type="entry name" value="3_ketoreductase"/>
    <property type="match status" value="1"/>
</dbReference>
<gene>
    <name evidence="13" type="ORF">BZA70DRAFT_252402</name>
</gene>
<dbReference type="GeneID" id="90036233"/>
<dbReference type="Gene3D" id="3.40.50.720">
    <property type="entry name" value="NAD(P)-binding Rossmann-like Domain"/>
    <property type="match status" value="1"/>
</dbReference>
<keyword evidence="3 12" id="KW-0812">Transmembrane</keyword>
<dbReference type="InterPro" id="IPR036291">
    <property type="entry name" value="NAD(P)-bd_dom_sf"/>
</dbReference>
<evidence type="ECO:0000256" key="4">
    <source>
        <dbReference type="ARBA" id="ARBA00022824"/>
    </source>
</evidence>